<dbReference type="InterPro" id="IPR004206">
    <property type="entry name" value="mRNA_triPase_Cet1"/>
</dbReference>
<comment type="caution">
    <text evidence="11">The sequence shown here is derived from an EMBL/GenBank/DDBJ whole genome shotgun (WGS) entry which is preliminary data.</text>
</comment>
<evidence type="ECO:0000256" key="1">
    <source>
        <dbReference type="ARBA" id="ARBA00001946"/>
    </source>
</evidence>
<sequence length="480" mass="54183">MSAQPSPGYARNSDSSANSSPLLPFNNKPLPADNGFADEDGWGATGGYDEGSPQYGNSSHAVNHDRERQDDGMTGQDGREQGRQEYGQQSEAGPSRKRLRLEDGYSNPHSHTNSNNGTPQPQNPHQNQHQHQHQHQAHAQAHRANPNDGYGDFAIPFPHQMPLPDRSKEIYLLGVQDPDLRNRSPYQPVPRIIMHSILGFTPRNEVSREIGEWLLVTCGHLPGNVEIEIKFGHITAKGQKDRLRLPVKTEVLLDDRSIEIGFRSDMPEWAHASMNKLLNQSASQTTDKAGHPEYPPHSYYPIKATHHRTDDTFYNPLILPGQDPINSPTFVQRFGRGRRRLTKRSGTSEIVECMQKVKIGNVHVYSPMEAFDYRVSVNCEFPCKAPSIDEPFSGLRKKDRVTYTHNLFQIDLTQVKTFEDNGSSGKISHELELEILDAKRFLGWGHKEKQGVDPENRWEEALDCVLNSVRLLNKNCFKPA</sequence>
<evidence type="ECO:0000259" key="10">
    <source>
        <dbReference type="Pfam" id="PF02940"/>
    </source>
</evidence>
<evidence type="ECO:0000256" key="3">
    <source>
        <dbReference type="ARBA" id="ARBA00006345"/>
    </source>
</evidence>
<comment type="cofactor">
    <cofactor evidence="1 8">
        <name>Mg(2+)</name>
        <dbReference type="ChEBI" id="CHEBI:18420"/>
    </cofactor>
</comment>
<gene>
    <name evidence="11" type="ORF">FFLO_05192</name>
</gene>
<dbReference type="Gene3D" id="3.20.100.10">
    <property type="entry name" value="mRNA triphosphatase Cet1-like"/>
    <property type="match status" value="1"/>
</dbReference>
<dbReference type="InterPro" id="IPR033469">
    <property type="entry name" value="CYTH-like_dom_sf"/>
</dbReference>
<feature type="compositionally biased region" description="Basic and acidic residues" evidence="9">
    <location>
        <begin position="62"/>
        <end position="83"/>
    </location>
</feature>
<feature type="compositionally biased region" description="Polar residues" evidence="9">
    <location>
        <begin position="107"/>
        <end position="118"/>
    </location>
</feature>
<dbReference type="GO" id="GO:0140818">
    <property type="term" value="F:mRNA 5'-triphosphate monophosphatase activity"/>
    <property type="evidence" value="ECO:0007669"/>
    <property type="project" value="UniProtKB-EC"/>
</dbReference>
<evidence type="ECO:0000256" key="2">
    <source>
        <dbReference type="ARBA" id="ARBA00004123"/>
    </source>
</evidence>
<comment type="subunit">
    <text evidence="8">Heterodimer. The mRNA-capping enzyme is composed of two separate chains alpha and beta, respectively a mRNA guanylyltransferase and an mRNA 5'-triphosphate monophosphatase.</text>
</comment>
<dbReference type="EMBL" id="JABELV010000125">
    <property type="protein sequence ID" value="KAG7530199.1"/>
    <property type="molecule type" value="Genomic_DNA"/>
</dbReference>
<keyword evidence="8" id="KW-0506">mRNA capping</keyword>
<accession>A0A8K0JMU5</accession>
<dbReference type="InterPro" id="IPR037009">
    <property type="entry name" value="mRNA_triPase_Cet1_sf"/>
</dbReference>
<comment type="function">
    <text evidence="8">First step of mRNA capping. Converts the 5'-triphosphate end of a nascent mRNA chain into a diphosphate end.</text>
</comment>
<comment type="catalytic activity">
    <reaction evidence="7">
        <text>a 5'-end triphospho-ribonucleoside in mRNA + H2O = a 5'-end diphospho-ribonucleoside in mRNA + phosphate + H(+)</text>
        <dbReference type="Rhea" id="RHEA:67004"/>
        <dbReference type="Rhea" id="RHEA-COMP:17164"/>
        <dbReference type="Rhea" id="RHEA-COMP:17165"/>
        <dbReference type="ChEBI" id="CHEBI:15377"/>
        <dbReference type="ChEBI" id="CHEBI:15378"/>
        <dbReference type="ChEBI" id="CHEBI:43474"/>
        <dbReference type="ChEBI" id="CHEBI:167616"/>
        <dbReference type="ChEBI" id="CHEBI:167618"/>
        <dbReference type="EC" id="3.6.1.74"/>
    </reaction>
    <physiologicalReaction direction="left-to-right" evidence="7">
        <dbReference type="Rhea" id="RHEA:67005"/>
    </physiologicalReaction>
</comment>
<evidence type="ECO:0000256" key="7">
    <source>
        <dbReference type="ARBA" id="ARBA00047740"/>
    </source>
</evidence>
<dbReference type="CDD" id="cd07470">
    <property type="entry name" value="CYTH-like_mRNA_RTPase"/>
    <property type="match status" value="1"/>
</dbReference>
<feature type="region of interest" description="Disordered" evidence="9">
    <location>
        <begin position="1"/>
        <end position="148"/>
    </location>
</feature>
<dbReference type="InterPro" id="IPR040343">
    <property type="entry name" value="Cet1/Ctl1"/>
</dbReference>
<dbReference type="GO" id="GO:0004651">
    <property type="term" value="F:polynucleotide 5'-phosphatase activity"/>
    <property type="evidence" value="ECO:0007669"/>
    <property type="project" value="UniProtKB-UniRule"/>
</dbReference>
<dbReference type="SUPFAM" id="SSF55154">
    <property type="entry name" value="CYTH-like phosphatases"/>
    <property type="match status" value="1"/>
</dbReference>
<feature type="domain" description="mRNA triphosphatase Cet1-like" evidence="10">
    <location>
        <begin position="204"/>
        <end position="435"/>
    </location>
</feature>
<feature type="compositionally biased region" description="Low complexity" evidence="9">
    <location>
        <begin position="137"/>
        <end position="147"/>
    </location>
</feature>
<dbReference type="PANTHER" id="PTHR28118">
    <property type="entry name" value="POLYNUCLEOTIDE 5'-TRIPHOSPHATASE-RELATED"/>
    <property type="match status" value="1"/>
</dbReference>
<dbReference type="Proteomes" id="UP000812966">
    <property type="component" value="Unassembled WGS sequence"/>
</dbReference>
<name>A0A8K0JMU5_9TREE</name>
<dbReference type="GO" id="GO:0031533">
    <property type="term" value="C:mRNA capping enzyme complex"/>
    <property type="evidence" value="ECO:0007669"/>
    <property type="project" value="UniProtKB-UniRule"/>
</dbReference>
<reference evidence="11" key="1">
    <citation type="submission" date="2020-04" db="EMBL/GenBank/DDBJ databases">
        <title>Analysis of mating type loci in Filobasidium floriforme.</title>
        <authorList>
            <person name="Nowrousian M."/>
        </authorList>
    </citation>
    <scope>NUCLEOTIDE SEQUENCE</scope>
    <source>
        <strain evidence="11">CBS 6242</strain>
    </source>
</reference>
<organism evidence="11 12">
    <name type="scientific">Filobasidium floriforme</name>
    <dbReference type="NCBI Taxonomy" id="5210"/>
    <lineage>
        <taxon>Eukaryota</taxon>
        <taxon>Fungi</taxon>
        <taxon>Dikarya</taxon>
        <taxon>Basidiomycota</taxon>
        <taxon>Agaricomycotina</taxon>
        <taxon>Tremellomycetes</taxon>
        <taxon>Filobasidiales</taxon>
        <taxon>Filobasidiaceae</taxon>
        <taxon>Filobasidium</taxon>
    </lineage>
</organism>
<keyword evidence="12" id="KW-1185">Reference proteome</keyword>
<comment type="subcellular location">
    <subcellularLocation>
        <location evidence="2 8">Nucleus</location>
    </subcellularLocation>
</comment>
<dbReference type="Pfam" id="PF02940">
    <property type="entry name" value="mRNA_triPase"/>
    <property type="match status" value="1"/>
</dbReference>
<evidence type="ECO:0000256" key="6">
    <source>
        <dbReference type="ARBA" id="ARBA00023242"/>
    </source>
</evidence>
<protein>
    <recommendedName>
        <fullName evidence="8">mRNA-capping enzyme subunit beta</fullName>
        <ecNumber evidence="8">3.6.1.74</ecNumber>
    </recommendedName>
    <alternativeName>
        <fullName evidence="8">mRNA 5'-phosphatase</fullName>
    </alternativeName>
    <alternativeName>
        <fullName evidence="8">mRNA 5'-triphosphate monophosphatase</fullName>
    </alternativeName>
</protein>
<proteinExistence type="inferred from homology"/>
<keyword evidence="4 8" id="KW-0507">mRNA processing</keyword>
<keyword evidence="5 8" id="KW-0378">Hydrolase</keyword>
<evidence type="ECO:0000313" key="12">
    <source>
        <dbReference type="Proteomes" id="UP000812966"/>
    </source>
</evidence>
<keyword evidence="6 8" id="KW-0539">Nucleus</keyword>
<dbReference type="PANTHER" id="PTHR28118:SF1">
    <property type="entry name" value="POLYNUCLEOTIDE 5'-TRIPHOSPHATASE CTL1-RELATED"/>
    <property type="match status" value="1"/>
</dbReference>
<evidence type="ECO:0000313" key="11">
    <source>
        <dbReference type="EMBL" id="KAG7530199.1"/>
    </source>
</evidence>
<dbReference type="OrthoDB" id="272147at2759"/>
<dbReference type="AlphaFoldDB" id="A0A8K0JMU5"/>
<dbReference type="GO" id="GO:0006370">
    <property type="term" value="P:7-methylguanosine mRNA capping"/>
    <property type="evidence" value="ECO:0007669"/>
    <property type="project" value="UniProtKB-UniRule"/>
</dbReference>
<feature type="compositionally biased region" description="Polar residues" evidence="9">
    <location>
        <begin position="12"/>
        <end position="21"/>
    </location>
</feature>
<dbReference type="EC" id="3.6.1.74" evidence="8"/>
<evidence type="ECO:0000256" key="5">
    <source>
        <dbReference type="ARBA" id="ARBA00022801"/>
    </source>
</evidence>
<evidence type="ECO:0000256" key="9">
    <source>
        <dbReference type="SAM" id="MobiDB-lite"/>
    </source>
</evidence>
<comment type="similarity">
    <text evidence="3 8">Belongs to the fungal TPase family.</text>
</comment>
<evidence type="ECO:0000256" key="4">
    <source>
        <dbReference type="ARBA" id="ARBA00022664"/>
    </source>
</evidence>
<evidence type="ECO:0000256" key="8">
    <source>
        <dbReference type="RuleBase" id="RU367053"/>
    </source>
</evidence>